<keyword evidence="4" id="KW-1185">Reference proteome</keyword>
<feature type="compositionally biased region" description="Low complexity" evidence="2">
    <location>
        <begin position="1984"/>
        <end position="2012"/>
    </location>
</feature>
<feature type="coiled-coil region" evidence="1">
    <location>
        <begin position="1196"/>
        <end position="1223"/>
    </location>
</feature>
<evidence type="ECO:0000313" key="4">
    <source>
        <dbReference type="Proteomes" id="UP000054937"/>
    </source>
</evidence>
<feature type="region of interest" description="Disordered" evidence="2">
    <location>
        <begin position="2118"/>
        <end position="2279"/>
    </location>
</feature>
<dbReference type="OrthoDB" id="168404at2759"/>
<dbReference type="OMA" id="HICNIVF"/>
<evidence type="ECO:0000256" key="1">
    <source>
        <dbReference type="SAM" id="Coils"/>
    </source>
</evidence>
<dbReference type="InParanoid" id="A0A0V0QMD0"/>
<feature type="compositionally biased region" description="Basic and acidic residues" evidence="2">
    <location>
        <begin position="1648"/>
        <end position="1659"/>
    </location>
</feature>
<feature type="compositionally biased region" description="Basic and acidic residues" evidence="2">
    <location>
        <begin position="1958"/>
        <end position="1971"/>
    </location>
</feature>
<dbReference type="PANTHER" id="PTHR22050">
    <property type="entry name" value="RW1 PROTEIN HOMOLOG"/>
    <property type="match status" value="1"/>
</dbReference>
<dbReference type="EMBL" id="LDAU01000133">
    <property type="protein sequence ID" value="KRX03373.1"/>
    <property type="molecule type" value="Genomic_DNA"/>
</dbReference>
<name>A0A0V0QMD0_PSEPJ</name>
<feature type="compositionally biased region" description="Basic and acidic residues" evidence="2">
    <location>
        <begin position="1258"/>
        <end position="1269"/>
    </location>
</feature>
<feature type="compositionally biased region" description="Basic residues" evidence="2">
    <location>
        <begin position="2260"/>
        <end position="2271"/>
    </location>
</feature>
<feature type="compositionally biased region" description="Low complexity" evidence="2">
    <location>
        <begin position="1741"/>
        <end position="1761"/>
    </location>
</feature>
<organism evidence="3 4">
    <name type="scientific">Pseudocohnilembus persalinus</name>
    <name type="common">Ciliate</name>
    <dbReference type="NCBI Taxonomy" id="266149"/>
    <lineage>
        <taxon>Eukaryota</taxon>
        <taxon>Sar</taxon>
        <taxon>Alveolata</taxon>
        <taxon>Ciliophora</taxon>
        <taxon>Intramacronucleata</taxon>
        <taxon>Oligohymenophorea</taxon>
        <taxon>Scuticociliatia</taxon>
        <taxon>Philasterida</taxon>
        <taxon>Pseudocohnilembidae</taxon>
        <taxon>Pseudocohnilembus</taxon>
    </lineage>
</organism>
<protein>
    <submittedName>
        <fullName evidence="3">Uncharacterized protein</fullName>
    </submittedName>
</protein>
<comment type="caution">
    <text evidence="3">The sequence shown here is derived from an EMBL/GenBank/DDBJ whole genome shotgun (WGS) entry which is preliminary data.</text>
</comment>
<feature type="compositionally biased region" description="Low complexity" evidence="2">
    <location>
        <begin position="1150"/>
        <end position="1185"/>
    </location>
</feature>
<feature type="compositionally biased region" description="Acidic residues" evidence="2">
    <location>
        <begin position="1550"/>
        <end position="1566"/>
    </location>
</feature>
<keyword evidence="1" id="KW-0175">Coiled coil</keyword>
<feature type="compositionally biased region" description="Basic and acidic residues" evidence="2">
    <location>
        <begin position="2032"/>
        <end position="2041"/>
    </location>
</feature>
<feature type="compositionally biased region" description="Polar residues" evidence="2">
    <location>
        <begin position="1299"/>
        <end position="1316"/>
    </location>
</feature>
<feature type="compositionally biased region" description="Basic and acidic residues" evidence="2">
    <location>
        <begin position="1507"/>
        <end position="1528"/>
    </location>
</feature>
<accession>A0A0V0QMD0</accession>
<dbReference type="InterPro" id="IPR039877">
    <property type="entry name" value="TMEM131-like"/>
</dbReference>
<feature type="compositionally biased region" description="Basic residues" evidence="2">
    <location>
        <begin position="1242"/>
        <end position="1257"/>
    </location>
</feature>
<feature type="region of interest" description="Disordered" evidence="2">
    <location>
        <begin position="1462"/>
        <end position="1632"/>
    </location>
</feature>
<feature type="compositionally biased region" description="Basic and acidic residues" evidence="2">
    <location>
        <begin position="1466"/>
        <end position="1495"/>
    </location>
</feature>
<feature type="compositionally biased region" description="Polar residues" evidence="2">
    <location>
        <begin position="2198"/>
        <end position="2212"/>
    </location>
</feature>
<evidence type="ECO:0000313" key="3">
    <source>
        <dbReference type="EMBL" id="KRX03373.1"/>
    </source>
</evidence>
<dbReference type="GO" id="GO:0016020">
    <property type="term" value="C:membrane"/>
    <property type="evidence" value="ECO:0007669"/>
    <property type="project" value="TreeGrafter"/>
</dbReference>
<feature type="compositionally biased region" description="Polar residues" evidence="2">
    <location>
        <begin position="1496"/>
        <end position="1506"/>
    </location>
</feature>
<feature type="compositionally biased region" description="Polar residues" evidence="2">
    <location>
        <begin position="2118"/>
        <end position="2171"/>
    </location>
</feature>
<dbReference type="PANTHER" id="PTHR22050:SF0">
    <property type="entry name" value="TRANSMEMBRANE PROTEIN 131 HOMOLOG"/>
    <property type="match status" value="1"/>
</dbReference>
<feature type="compositionally biased region" description="Basic and acidic residues" evidence="2">
    <location>
        <begin position="1280"/>
        <end position="1296"/>
    </location>
</feature>
<feature type="compositionally biased region" description="Low complexity" evidence="2">
    <location>
        <begin position="1608"/>
        <end position="1632"/>
    </location>
</feature>
<evidence type="ECO:0000256" key="2">
    <source>
        <dbReference type="SAM" id="MobiDB-lite"/>
    </source>
</evidence>
<feature type="region of interest" description="Disordered" evidence="2">
    <location>
        <begin position="1940"/>
        <end position="2074"/>
    </location>
</feature>
<feature type="region of interest" description="Disordered" evidence="2">
    <location>
        <begin position="1150"/>
        <end position="1189"/>
    </location>
</feature>
<feature type="compositionally biased region" description="Polar residues" evidence="2">
    <location>
        <begin position="1270"/>
        <end position="1279"/>
    </location>
</feature>
<feature type="region of interest" description="Disordered" evidence="2">
    <location>
        <begin position="1231"/>
        <end position="1331"/>
    </location>
</feature>
<feature type="compositionally biased region" description="Polar residues" evidence="2">
    <location>
        <begin position="1765"/>
        <end position="1774"/>
    </location>
</feature>
<feature type="compositionally biased region" description="Low complexity" evidence="2">
    <location>
        <begin position="2042"/>
        <end position="2074"/>
    </location>
</feature>
<feature type="compositionally biased region" description="Low complexity" evidence="2">
    <location>
        <begin position="2213"/>
        <end position="2232"/>
    </location>
</feature>
<proteinExistence type="predicted"/>
<dbReference type="Proteomes" id="UP000054937">
    <property type="component" value="Unassembled WGS sequence"/>
</dbReference>
<feature type="region of interest" description="Disordered" evidence="2">
    <location>
        <begin position="1797"/>
        <end position="1824"/>
    </location>
</feature>
<feature type="region of interest" description="Disordered" evidence="2">
    <location>
        <begin position="1741"/>
        <end position="1774"/>
    </location>
</feature>
<feature type="compositionally biased region" description="Low complexity" evidence="2">
    <location>
        <begin position="1531"/>
        <end position="1547"/>
    </location>
</feature>
<feature type="compositionally biased region" description="Polar residues" evidence="2">
    <location>
        <begin position="1810"/>
        <end position="1823"/>
    </location>
</feature>
<feature type="compositionally biased region" description="Low complexity" evidence="2">
    <location>
        <begin position="2184"/>
        <end position="2197"/>
    </location>
</feature>
<sequence>MQLNKPIQKKFIKQLKILLKIINQLFFIYNNQIEENELQLQPIYVNDVIQNEYKEINLYITNLQNRGIKLQRIQSEYKKVSLISVLDQELSESQDNSNNNKSDYIIDLDKYPLQKNIKDKNIARILLKTEETGIFKDVIILTCSNNKFAIPIQFRVSNSVRFYKEYIDFGVIGVYNENQIQAFDLDLKKYDCLKENQKLIIKPGEQNRKIGKMNIIGKVLSNEYMNNEPIRYFGKLFLITNETQSQNNYLNFAFTIIKNPITHEPGLFNFYINPDNLPQTQQYYDQIQDKNIQYVLFDKQKGVQQVSIRKQVILRGLGKNYLKIYEVIPESSYFHVEGVKQIQDSDSNISYAFDLKYVREFKYATNFNQISYLKLQISSEQTILPIQIMVYDKSLYCKTGSKEQPLFTIKQGQIATFSFVLNATMESNVESEVIFRTSQENFTIPLSYQIIPGQVLVEPSILKFEQSFKGIQSQYSVELENTFKEPINIKSITSEDDRFYFKYDHNLQIQPGQKTKAFEIFFNSSFWQDDVPISLDQNYENKIKKILSGITYKDLNKHFKQVMEWQQFQMQQKNDIRSKIKIETSYVQEVILEVQVNMTQPIIIKENKIDFGLNQINQKINKPITIFNPSDYPLHLSFFISTSDFFQNSYLKQLSNKSQKSFGVQKFSVCAPEIEKYRSFEFYKNLNLIFVENGSNNQIQEYIIKAKDNGYSVKYPMDPIKNTFKSKKEVKNLIGEDFYGYLQKEKTLICKQGNIDNIQKHLIQREHLMRPLIYLYQNPSADKKTGQQQFYLGQNQQIVEIPPHSNYTFNDLYYEPQFGSVSATLFIKNILTGLNLIPLYGQGGIGQLEIISLYQVENKKEKKQKTLIENLNTEEMGINGNLNFIFQVKPQDLSENGFQIMCQREFTLQNTGKLPVEIKKITQNQNEPCESGFFKMNCNGFKLEPGEQKAFPITLIQSVQDIFDNQNDNLKQQFNTSLQFYAENYYFNFQLYVDYSEFLLNLKQQAHNNEEQKLYWSKRLKGNQPNFLPYYAKIAIFSSLILFVITIYNFLTHNIIKAQKKQFGAKRIVSKLNNISNYSILERQVGFKVQLKSQQSNNQVYNIKAFIEKAKKNKDRYNKNSYNYQQQDINNKVHISSHISSEIPEAQIQSKQKKNSQNLQEQTNNLQQNTDIDNINNIKTKPKNNSENQNIIKNQKDIVNQENIQTESENQELIQNNKNFESSEKKLNQITEQEAQVPIPKQKNKKMKKQEKKHKKKDQNNKQNDETGNQREQNQNNKINAEERIEKVEKKQKDDSIILSHNQSQVKDSDASFSQNLEEEQNQSKISSQKDLLNKSLSNKSAQNYHKYENKYIKQGHHQKNYSYSNKQQQQKQQQQINFDDNGFIDLQKKVPVSILKPANLIFPQLQLKATSKQKEKQIALKNEWEEENIDLVLNEGKQEKNVIDENEFKKIDEEGQIIGKNSQNIDKKKDYEQKKQTNQENLEKLKEEDSEKQQQENNMKISQKIQEAKQEVEKFNELEKSQTKMESPKIINNQQDQLNQQSFISQEKLEEEENSDIDLNIENENENYNSDSDDQLGSGESLNEEEKFDDKNNFGFGIQNELEKIESQSSEQQLQFQQQQQQQQETQQLDQSLEFSKFQNDFFYQNKDSKVSQQKEEDSSNAVSEDDEINFKYFNLFKGGNKESKFKSFLQNKEESLNEQEQQKNNIDIRSQNKTQTLFGAQGNLNFYNDKKLSQQQYLNNSQSNNSDSDLSSSQNHLNLGKLDSNQSSNNNSFGIQEQLKINKLEKNMKNSKNPFSAFFGNHHENPSVDINESGIFSNNNNKQDDQVYVNEDQTQAFSQISQNLQKQQNQQQSPLFDPQEAQQFNQQIKNQDFYDQQQQFQNNDNLKSNNNNNSYFQPKIIPQVNQIDQNFSYSQQLSFQNPMLMYSYLQQQQSISDNFPNQMGFENNEEAEEEQKDLSYKDDSAHISQDEQVSGRQKLENYNRNFNNNNFNSSQNYSQNPYSSDSSSNQKGSFQGSDYKSRKNQTKKPSQYEETKQQQDKNIYQQQSSQSFYSNNGNYPFNNYGNNNNLYQDQYDDEEDEEDEYYQDYNTSNNYRYTNKNTSFNTQNSNIRYQKSYQPSSRQNFSSKYQASSNQNRNYNSGYKSSKVINQGQNQSYQKTTFKKSSFTSGKGLRQGFNKYQNPSNSNSNINSSQNTGKQHGSFSHSNKPHYQNNNNNNNSYFQYDYQNYQEESDGGGNSYQQGPPSKFNKKKDFSIQRPKKPFRGKPHYSRQDPDYD</sequence>
<reference evidence="3 4" key="1">
    <citation type="journal article" date="2015" name="Sci. Rep.">
        <title>Genome of the facultative scuticociliatosis pathogen Pseudocohnilembus persalinus provides insight into its virulence through horizontal gene transfer.</title>
        <authorList>
            <person name="Xiong J."/>
            <person name="Wang G."/>
            <person name="Cheng J."/>
            <person name="Tian M."/>
            <person name="Pan X."/>
            <person name="Warren A."/>
            <person name="Jiang C."/>
            <person name="Yuan D."/>
            <person name="Miao W."/>
        </authorList>
    </citation>
    <scope>NUCLEOTIDE SEQUENCE [LARGE SCALE GENOMIC DNA]</scope>
    <source>
        <strain evidence="3">36N120E</strain>
    </source>
</reference>
<feature type="region of interest" description="Disordered" evidence="2">
    <location>
        <begin position="1645"/>
        <end position="1665"/>
    </location>
</feature>
<gene>
    <name evidence="3" type="ORF">PPERSA_12652</name>
</gene>